<evidence type="ECO:0000313" key="4">
    <source>
        <dbReference type="Proteomes" id="UP000075901"/>
    </source>
</evidence>
<dbReference type="VEuPathDB" id="VectorBase:AMAM000893"/>
<feature type="compositionally biased region" description="Polar residues" evidence="1">
    <location>
        <begin position="101"/>
        <end position="110"/>
    </location>
</feature>
<protein>
    <recommendedName>
        <fullName evidence="5">Transmembrane protein</fullName>
    </recommendedName>
</protein>
<feature type="region of interest" description="Disordered" evidence="1">
    <location>
        <begin position="165"/>
        <end position="203"/>
    </location>
</feature>
<dbReference type="AlphaFoldDB" id="A0A182S6Y0"/>
<evidence type="ECO:0000256" key="2">
    <source>
        <dbReference type="SAM" id="Phobius"/>
    </source>
</evidence>
<dbReference type="EnsemblMetazoa" id="AMAM000893-RA">
    <property type="protein sequence ID" value="AMAM000893-PA"/>
    <property type="gene ID" value="AMAM000893"/>
</dbReference>
<organism evidence="3 4">
    <name type="scientific">Anopheles maculatus</name>
    <dbReference type="NCBI Taxonomy" id="74869"/>
    <lineage>
        <taxon>Eukaryota</taxon>
        <taxon>Metazoa</taxon>
        <taxon>Ecdysozoa</taxon>
        <taxon>Arthropoda</taxon>
        <taxon>Hexapoda</taxon>
        <taxon>Insecta</taxon>
        <taxon>Pterygota</taxon>
        <taxon>Neoptera</taxon>
        <taxon>Endopterygota</taxon>
        <taxon>Diptera</taxon>
        <taxon>Nematocera</taxon>
        <taxon>Culicoidea</taxon>
        <taxon>Culicidae</taxon>
        <taxon>Anophelinae</taxon>
        <taxon>Anopheles</taxon>
        <taxon>Anopheles maculatus group</taxon>
    </lineage>
</organism>
<keyword evidence="2" id="KW-0472">Membrane</keyword>
<accession>A0A182S6Y0</accession>
<feature type="region of interest" description="Disordered" evidence="1">
    <location>
        <begin position="48"/>
        <end position="115"/>
    </location>
</feature>
<dbReference type="Proteomes" id="UP000075901">
    <property type="component" value="Unassembled WGS sequence"/>
</dbReference>
<keyword evidence="4" id="KW-1185">Reference proteome</keyword>
<reference evidence="4" key="1">
    <citation type="submission" date="2013-09" db="EMBL/GenBank/DDBJ databases">
        <title>The Genome Sequence of Anopheles maculatus species B.</title>
        <authorList>
            <consortium name="The Broad Institute Genomics Platform"/>
            <person name="Neafsey D.E."/>
            <person name="Besansky N."/>
            <person name="Howell P."/>
            <person name="Walton C."/>
            <person name="Young S.K."/>
            <person name="Zeng Q."/>
            <person name="Gargeya S."/>
            <person name="Fitzgerald M."/>
            <person name="Haas B."/>
            <person name="Abouelleil A."/>
            <person name="Allen A.W."/>
            <person name="Alvarado L."/>
            <person name="Arachchi H.M."/>
            <person name="Berlin A.M."/>
            <person name="Chapman S.B."/>
            <person name="Gainer-Dewar J."/>
            <person name="Goldberg J."/>
            <person name="Griggs A."/>
            <person name="Gujja S."/>
            <person name="Hansen M."/>
            <person name="Howarth C."/>
            <person name="Imamovic A."/>
            <person name="Ireland A."/>
            <person name="Larimer J."/>
            <person name="McCowan C."/>
            <person name="Murphy C."/>
            <person name="Pearson M."/>
            <person name="Poon T.W."/>
            <person name="Priest M."/>
            <person name="Roberts A."/>
            <person name="Saif S."/>
            <person name="Shea T."/>
            <person name="Sisk P."/>
            <person name="Sykes S."/>
            <person name="Wortman J."/>
            <person name="Nusbaum C."/>
            <person name="Birren B."/>
        </authorList>
    </citation>
    <scope>NUCLEOTIDE SEQUENCE [LARGE SCALE GENOMIC DNA]</scope>
    <source>
        <strain evidence="4">maculatus3</strain>
    </source>
</reference>
<sequence>MLTVPIRIGRLRERRISVLASWCSVSLLVVAVVQLPLAKCVQERTGSVDAERLSPFPGSNDRALGGRPSYATYNTQSPSSSSDSTVAAAAADRNAAPRLNGNEQTNQRESVSGVLDRLDPNQADLVLPSYETSSVRTGGAGLPPVYKYTDNVFRVAKRKAKIAHPEAAAATSTLPRKSHTNRSVGTGRSVVQQADAAWSSSAA</sequence>
<feature type="compositionally biased region" description="Low complexity" evidence="1">
    <location>
        <begin position="74"/>
        <end position="98"/>
    </location>
</feature>
<evidence type="ECO:0008006" key="5">
    <source>
        <dbReference type="Google" id="ProtNLM"/>
    </source>
</evidence>
<feature type="compositionally biased region" description="Polar residues" evidence="1">
    <location>
        <begin position="171"/>
        <end position="186"/>
    </location>
</feature>
<proteinExistence type="predicted"/>
<feature type="transmembrane region" description="Helical" evidence="2">
    <location>
        <begin position="16"/>
        <end position="37"/>
    </location>
</feature>
<name>A0A182S6Y0_9DIPT</name>
<evidence type="ECO:0000313" key="3">
    <source>
        <dbReference type="EnsemblMetazoa" id="AMAM000893-PA"/>
    </source>
</evidence>
<feature type="compositionally biased region" description="Low complexity" evidence="1">
    <location>
        <begin position="189"/>
        <end position="203"/>
    </location>
</feature>
<evidence type="ECO:0000256" key="1">
    <source>
        <dbReference type="SAM" id="MobiDB-lite"/>
    </source>
</evidence>
<reference evidence="3" key="2">
    <citation type="submission" date="2020-05" db="UniProtKB">
        <authorList>
            <consortium name="EnsemblMetazoa"/>
        </authorList>
    </citation>
    <scope>IDENTIFICATION</scope>
    <source>
        <strain evidence="3">maculatus3</strain>
    </source>
</reference>
<keyword evidence="2" id="KW-1133">Transmembrane helix</keyword>
<keyword evidence="2" id="KW-0812">Transmembrane</keyword>